<comment type="caution">
    <text evidence="2">The sequence shown here is derived from an EMBL/GenBank/DDBJ whole genome shotgun (WGS) entry which is preliminary data.</text>
</comment>
<evidence type="ECO:0000313" key="3">
    <source>
        <dbReference type="Proteomes" id="UP000474676"/>
    </source>
</evidence>
<feature type="compositionally biased region" description="Polar residues" evidence="1">
    <location>
        <begin position="250"/>
        <end position="267"/>
    </location>
</feature>
<evidence type="ECO:0000256" key="1">
    <source>
        <dbReference type="SAM" id="MobiDB-lite"/>
    </source>
</evidence>
<keyword evidence="3" id="KW-1185">Reference proteome</keyword>
<reference evidence="2 3" key="1">
    <citation type="submission" date="2019-08" db="EMBL/GenBank/DDBJ databases">
        <title>In-depth cultivation of the pig gut microbiome towards novel bacterial diversity and tailored functional studies.</title>
        <authorList>
            <person name="Wylensek D."/>
            <person name="Hitch T.C.A."/>
            <person name="Clavel T."/>
        </authorList>
    </citation>
    <scope>NUCLEOTIDE SEQUENCE [LARGE SCALE GENOMIC DNA]</scope>
    <source>
        <strain evidence="2 3">WCA-MUC-591-APC-3H</strain>
    </source>
</reference>
<dbReference type="RefSeq" id="WP_154574075.1">
    <property type="nucleotide sequence ID" value="NZ_VUMZ01000003.1"/>
</dbReference>
<accession>A0A6L5Y4I3</accession>
<dbReference type="GeneID" id="303114627"/>
<feature type="region of interest" description="Disordered" evidence="1">
    <location>
        <begin position="248"/>
        <end position="267"/>
    </location>
</feature>
<dbReference type="InterPro" id="IPR032675">
    <property type="entry name" value="LRR_dom_sf"/>
</dbReference>
<protein>
    <submittedName>
        <fullName evidence="2">BspA family leucine-rich repeat surface protein</fullName>
    </submittedName>
</protein>
<dbReference type="Gene3D" id="3.80.10.10">
    <property type="entry name" value="Ribonuclease Inhibitor"/>
    <property type="match status" value="1"/>
</dbReference>
<organism evidence="2 3">
    <name type="scientific">Hornefia butyriciproducens</name>
    <dbReference type="NCBI Taxonomy" id="2652293"/>
    <lineage>
        <taxon>Bacteria</taxon>
        <taxon>Bacillati</taxon>
        <taxon>Bacillota</taxon>
        <taxon>Clostridia</taxon>
        <taxon>Peptostreptococcales</taxon>
        <taxon>Anaerovoracaceae</taxon>
        <taxon>Hornefia</taxon>
    </lineage>
</organism>
<dbReference type="NCBIfam" id="TIGR02167">
    <property type="entry name" value="Liste_lipo_26"/>
    <property type="match status" value="2"/>
</dbReference>
<proteinExistence type="predicted"/>
<dbReference type="InterPro" id="IPR011889">
    <property type="entry name" value="Liste_lipo_26"/>
</dbReference>
<dbReference type="InterPro" id="IPR005046">
    <property type="entry name" value="DUF285"/>
</dbReference>
<gene>
    <name evidence="2" type="ORF">FYJ64_04745</name>
</gene>
<dbReference type="Proteomes" id="UP000474676">
    <property type="component" value="Unassembled WGS sequence"/>
</dbReference>
<evidence type="ECO:0000313" key="2">
    <source>
        <dbReference type="EMBL" id="MST51616.1"/>
    </source>
</evidence>
<dbReference type="AlphaFoldDB" id="A0A6L5Y4I3"/>
<dbReference type="Pfam" id="PF03382">
    <property type="entry name" value="DUF285"/>
    <property type="match status" value="1"/>
</dbReference>
<name>A0A6L5Y4I3_9FIRM</name>
<dbReference type="EMBL" id="VUMZ01000003">
    <property type="protein sequence ID" value="MST51616.1"/>
    <property type="molecule type" value="Genomic_DNA"/>
</dbReference>
<sequence>MAIASGTCGTCSWTISDSGVLTIGAGTLHAPWLTGIMNCGWPWGDHVKDITACTIATGVVVGKQEALMGGYIDDYVTSNMFYGCSNMKSLTFQGTFNTSNVTDMSGMFFGCASLTTLNLSPFNTTKVTDMGIMFSGCSLLATVTFGSLFSTSALTESQGLGFVGYDFPSARNQTGSLIVNSDAAFRALTPAQHAGTWSRSASSVTFRVTATRTSGGQEDEDGEDVTIALTWLTGASTSERTMTIYMKPASDSTYPSEPSASKTLSGNSGTDTLSIEAVGDDAYDFKVQFYDGTDTYIAFPSVTSNVRLVTIDENGCVEIAGHPTNCSWVFQRDYAALRKIRKILDTGMHPFFDTLTQFGDWAMATYGENVWLSYVTNENYESETNTQDAYFKFNANGSFAPSGKYMSGSNALFVTATLSADNKSIAKSTTSSFTFSIAKSGYTPIAIRGFDLDNASSSGANVAYCSVLAAKIKDASTAEFQIRNNHTAAAKIKMILYVTYIATAAL</sequence>